<dbReference type="Proteomes" id="UP000324222">
    <property type="component" value="Unassembled WGS sequence"/>
</dbReference>
<organism evidence="1 2">
    <name type="scientific">Portunus trituberculatus</name>
    <name type="common">Swimming crab</name>
    <name type="synonym">Neptunus trituberculatus</name>
    <dbReference type="NCBI Taxonomy" id="210409"/>
    <lineage>
        <taxon>Eukaryota</taxon>
        <taxon>Metazoa</taxon>
        <taxon>Ecdysozoa</taxon>
        <taxon>Arthropoda</taxon>
        <taxon>Crustacea</taxon>
        <taxon>Multicrustacea</taxon>
        <taxon>Malacostraca</taxon>
        <taxon>Eumalacostraca</taxon>
        <taxon>Eucarida</taxon>
        <taxon>Decapoda</taxon>
        <taxon>Pleocyemata</taxon>
        <taxon>Brachyura</taxon>
        <taxon>Eubrachyura</taxon>
        <taxon>Portunoidea</taxon>
        <taxon>Portunidae</taxon>
        <taxon>Portuninae</taxon>
        <taxon>Portunus</taxon>
    </lineage>
</organism>
<protein>
    <submittedName>
        <fullName evidence="1">Uncharacterized protein</fullName>
    </submittedName>
</protein>
<accession>A0A5B7GAM8</accession>
<evidence type="ECO:0000313" key="1">
    <source>
        <dbReference type="EMBL" id="MPC57111.1"/>
    </source>
</evidence>
<dbReference type="EMBL" id="VSRR010014511">
    <property type="protein sequence ID" value="MPC57111.1"/>
    <property type="molecule type" value="Genomic_DNA"/>
</dbReference>
<reference evidence="1 2" key="1">
    <citation type="submission" date="2019-05" db="EMBL/GenBank/DDBJ databases">
        <title>Another draft genome of Portunus trituberculatus and its Hox gene families provides insights of decapod evolution.</title>
        <authorList>
            <person name="Jeong J.-H."/>
            <person name="Song I."/>
            <person name="Kim S."/>
            <person name="Choi T."/>
            <person name="Kim D."/>
            <person name="Ryu S."/>
            <person name="Kim W."/>
        </authorList>
    </citation>
    <scope>NUCLEOTIDE SEQUENCE [LARGE SCALE GENOMIC DNA]</scope>
    <source>
        <tissue evidence="1">Muscle</tissue>
    </source>
</reference>
<sequence length="131" mass="14460">MSRSATKRTGGKRKEHELILTTNKPLRCYCKLLNEKKKKNSGEKAQDNVILTKAKDQLAAVDRWSAWGSGKDESAGQCYSYNSGGLTGCGGPRKINWLWWTGGVRGVAGRMKAQDNVILMTAKDQLAAVDW</sequence>
<gene>
    <name evidence="1" type="ORF">E2C01_051085</name>
</gene>
<dbReference type="AlphaFoldDB" id="A0A5B7GAM8"/>
<comment type="caution">
    <text evidence="1">The sequence shown here is derived from an EMBL/GenBank/DDBJ whole genome shotgun (WGS) entry which is preliminary data.</text>
</comment>
<evidence type="ECO:0000313" key="2">
    <source>
        <dbReference type="Proteomes" id="UP000324222"/>
    </source>
</evidence>
<keyword evidence="2" id="KW-1185">Reference proteome</keyword>
<proteinExistence type="predicted"/>
<name>A0A5B7GAM8_PORTR</name>